<evidence type="ECO:0000313" key="4">
    <source>
        <dbReference type="EMBL" id="CAL1401423.1"/>
    </source>
</evidence>
<dbReference type="Pfam" id="PF14547">
    <property type="entry name" value="Hydrophob_seed"/>
    <property type="match status" value="1"/>
</dbReference>
<keyword evidence="5" id="KW-1185">Reference proteome</keyword>
<sequence length="122" mass="12742">MASSSSSSKAALALFLTLNLLMLSYSATAVTTCGELPASVGVCADLLKYLVNLRVGTQPITQPCCSLIDGLVGLNADVKVCLCDALKITDVLGLGPLVNVNFALTLLLNECHYPVTPGYVCY</sequence>
<accession>A0AAV2FV42</accession>
<protein>
    <recommendedName>
        <fullName evidence="3">Hydrophobic seed protein domain-containing protein</fullName>
    </recommendedName>
</protein>
<gene>
    <name evidence="4" type="ORF">LTRI10_LOCUS41480</name>
</gene>
<proteinExistence type="inferred from homology"/>
<evidence type="ECO:0000256" key="1">
    <source>
        <dbReference type="ARBA" id="ARBA00008965"/>
    </source>
</evidence>
<evidence type="ECO:0000313" key="5">
    <source>
        <dbReference type="Proteomes" id="UP001497516"/>
    </source>
</evidence>
<dbReference type="Gene3D" id="1.10.110.10">
    <property type="entry name" value="Plant lipid-transfer and hydrophobic proteins"/>
    <property type="match status" value="1"/>
</dbReference>
<comment type="similarity">
    <text evidence="1">Belongs to the plant LTP family. PEARLI1 subfamily.</text>
</comment>
<evidence type="ECO:0000259" key="3">
    <source>
        <dbReference type="Pfam" id="PF14547"/>
    </source>
</evidence>
<organism evidence="4 5">
    <name type="scientific">Linum trigynum</name>
    <dbReference type="NCBI Taxonomy" id="586398"/>
    <lineage>
        <taxon>Eukaryota</taxon>
        <taxon>Viridiplantae</taxon>
        <taxon>Streptophyta</taxon>
        <taxon>Embryophyta</taxon>
        <taxon>Tracheophyta</taxon>
        <taxon>Spermatophyta</taxon>
        <taxon>Magnoliopsida</taxon>
        <taxon>eudicotyledons</taxon>
        <taxon>Gunneridae</taxon>
        <taxon>Pentapetalae</taxon>
        <taxon>rosids</taxon>
        <taxon>fabids</taxon>
        <taxon>Malpighiales</taxon>
        <taxon>Linaceae</taxon>
        <taxon>Linum</taxon>
    </lineage>
</organism>
<evidence type="ECO:0000256" key="2">
    <source>
        <dbReference type="SAM" id="SignalP"/>
    </source>
</evidence>
<feature type="domain" description="Hydrophobic seed protein" evidence="3">
    <location>
        <begin position="33"/>
        <end position="121"/>
    </location>
</feature>
<dbReference type="SUPFAM" id="SSF47699">
    <property type="entry name" value="Bifunctional inhibitor/lipid-transfer protein/seed storage 2S albumin"/>
    <property type="match status" value="1"/>
</dbReference>
<feature type="signal peptide" evidence="2">
    <location>
        <begin position="1"/>
        <end position="29"/>
    </location>
</feature>
<reference evidence="4 5" key="1">
    <citation type="submission" date="2024-04" db="EMBL/GenBank/DDBJ databases">
        <authorList>
            <person name="Fracassetti M."/>
        </authorList>
    </citation>
    <scope>NUCLEOTIDE SEQUENCE [LARGE SCALE GENOMIC DNA]</scope>
</reference>
<dbReference type="PANTHER" id="PTHR31731">
    <property type="match status" value="1"/>
</dbReference>
<feature type="chain" id="PRO_5043808095" description="Hydrophobic seed protein domain-containing protein" evidence="2">
    <location>
        <begin position="30"/>
        <end position="122"/>
    </location>
</feature>
<name>A0AAV2FV42_9ROSI</name>
<dbReference type="InterPro" id="IPR027923">
    <property type="entry name" value="Hydrophob_seed_dom"/>
</dbReference>
<dbReference type="Proteomes" id="UP001497516">
    <property type="component" value="Chromosome 7"/>
</dbReference>
<dbReference type="AlphaFoldDB" id="A0AAV2FV42"/>
<keyword evidence="2" id="KW-0732">Signal</keyword>
<dbReference type="EMBL" id="OZ034820">
    <property type="protein sequence ID" value="CAL1401423.1"/>
    <property type="molecule type" value="Genomic_DNA"/>
</dbReference>
<dbReference type="InterPro" id="IPR051636">
    <property type="entry name" value="Plant_LTP/defense-related"/>
</dbReference>
<dbReference type="InterPro" id="IPR036312">
    <property type="entry name" value="Bifun_inhib/LTP/seed_sf"/>
</dbReference>